<dbReference type="Gene3D" id="3.40.50.2000">
    <property type="entry name" value="Glycogen Phosphorylase B"/>
    <property type="match status" value="2"/>
</dbReference>
<evidence type="ECO:0000313" key="3">
    <source>
        <dbReference type="Proteomes" id="UP001279642"/>
    </source>
</evidence>
<dbReference type="PANTHER" id="PTHR45947">
    <property type="entry name" value="SULFOQUINOVOSYL TRANSFERASE SQD2"/>
    <property type="match status" value="1"/>
</dbReference>
<dbReference type="EC" id="2.4.-.-" evidence="2"/>
<dbReference type="InterPro" id="IPR050194">
    <property type="entry name" value="Glycosyltransferase_grp1"/>
</dbReference>
<dbReference type="PANTHER" id="PTHR45947:SF3">
    <property type="entry name" value="SULFOQUINOVOSYL TRANSFERASE SQD2"/>
    <property type="match status" value="1"/>
</dbReference>
<name>A0ABU5E7W8_9PROT</name>
<dbReference type="EMBL" id="JAXCLW010000001">
    <property type="protein sequence ID" value="MDY0882403.1"/>
    <property type="molecule type" value="Genomic_DNA"/>
</dbReference>
<evidence type="ECO:0000259" key="1">
    <source>
        <dbReference type="Pfam" id="PF13439"/>
    </source>
</evidence>
<dbReference type="GO" id="GO:0016757">
    <property type="term" value="F:glycosyltransferase activity"/>
    <property type="evidence" value="ECO:0007669"/>
    <property type="project" value="UniProtKB-KW"/>
</dbReference>
<accession>A0ABU5E7W8</accession>
<gene>
    <name evidence="2" type="ORF">SMD27_06090</name>
</gene>
<keyword evidence="3" id="KW-1185">Reference proteome</keyword>
<keyword evidence="2" id="KW-0808">Transferase</keyword>
<feature type="domain" description="Glycosyltransferase subfamily 4-like N-terminal" evidence="1">
    <location>
        <begin position="39"/>
        <end position="190"/>
    </location>
</feature>
<dbReference type="Proteomes" id="UP001279642">
    <property type="component" value="Unassembled WGS sequence"/>
</dbReference>
<dbReference type="SUPFAM" id="SSF53756">
    <property type="entry name" value="UDP-Glycosyltransferase/glycogen phosphorylase"/>
    <property type="match status" value="1"/>
</dbReference>
<proteinExistence type="predicted"/>
<comment type="caution">
    <text evidence="2">The sequence shown here is derived from an EMBL/GenBank/DDBJ whole genome shotgun (WGS) entry which is preliminary data.</text>
</comment>
<dbReference type="Pfam" id="PF13692">
    <property type="entry name" value="Glyco_trans_1_4"/>
    <property type="match status" value="1"/>
</dbReference>
<reference evidence="2 3" key="1">
    <citation type="journal article" date="2016" name="Antonie Van Leeuwenhoek">
        <title>Dongia soli sp. nov., isolated from soil from Dokdo, Korea.</title>
        <authorList>
            <person name="Kim D.U."/>
            <person name="Lee H."/>
            <person name="Kim H."/>
            <person name="Kim S.G."/>
            <person name="Ka J.O."/>
        </authorList>
    </citation>
    <scope>NUCLEOTIDE SEQUENCE [LARGE SCALE GENOMIC DNA]</scope>
    <source>
        <strain evidence="2 3">D78</strain>
    </source>
</reference>
<dbReference type="RefSeq" id="WP_320507426.1">
    <property type="nucleotide sequence ID" value="NZ_JAXCLW010000001.1"/>
</dbReference>
<protein>
    <submittedName>
        <fullName evidence="2">Glycosyltransferase family 1 protein</fullName>
        <ecNumber evidence="2">2.4.-.-</ecNumber>
    </submittedName>
</protein>
<organism evidence="2 3">
    <name type="scientific">Dongia soli</name>
    <dbReference type="NCBI Taxonomy" id="600628"/>
    <lineage>
        <taxon>Bacteria</taxon>
        <taxon>Pseudomonadati</taxon>
        <taxon>Pseudomonadota</taxon>
        <taxon>Alphaproteobacteria</taxon>
        <taxon>Rhodospirillales</taxon>
        <taxon>Dongiaceae</taxon>
        <taxon>Dongia</taxon>
    </lineage>
</organism>
<evidence type="ECO:0000313" key="2">
    <source>
        <dbReference type="EMBL" id="MDY0882403.1"/>
    </source>
</evidence>
<keyword evidence="2" id="KW-0328">Glycosyltransferase</keyword>
<dbReference type="CDD" id="cd03814">
    <property type="entry name" value="GT4-like"/>
    <property type="match status" value="1"/>
</dbReference>
<dbReference type="Pfam" id="PF13439">
    <property type="entry name" value="Glyco_transf_4"/>
    <property type="match status" value="1"/>
</dbReference>
<sequence>MGARAAILHDASLTDYLTGIDATPPLRIAIVSDAWIPQVNGVVRTLGRTIKELVELGHHVDVIAPSDFRSLPCPTYPEIRLALMPKRGMARQLDRLQPEAIHIATEGPLGHAARAYCQARKFPFSTAYHTRFPEYVAERFAVPKALSYALLRRFHAPAQSIMVATRSIAEDLASRGFRNIRAWSRGVDLELFKPRVNEIPDLLRNLPRPLHLYVGRVAVEKNIEAFLSLDLPGTKVVVGDGPQRASLQRRFPKTVFAGAKHGVELAQHYAAADVFVFPSLTDTFGLVVLEALASGIPVAAFPVAGPKDVLGNSGAGALDWDLARAVQRAIAVPPAQCRAHAETFSWRAATDQFLTNLALISKPVQV</sequence>
<dbReference type="InterPro" id="IPR028098">
    <property type="entry name" value="Glyco_trans_4-like_N"/>
</dbReference>